<dbReference type="InterPro" id="IPR001296">
    <property type="entry name" value="Glyco_trans_1"/>
</dbReference>
<evidence type="ECO:0000313" key="4">
    <source>
        <dbReference type="Proteomes" id="UP000029868"/>
    </source>
</evidence>
<gene>
    <name evidence="3" type="ORF">GAB14E_1650</name>
</gene>
<dbReference type="NCBIfam" id="TIGR03088">
    <property type="entry name" value="stp2"/>
    <property type="match status" value="1"/>
</dbReference>
<dbReference type="InterPro" id="IPR028098">
    <property type="entry name" value="Glyco_trans_4-like_N"/>
</dbReference>
<dbReference type="Pfam" id="PF00534">
    <property type="entry name" value="Glycos_transf_1"/>
    <property type="match status" value="1"/>
</dbReference>
<evidence type="ECO:0000259" key="2">
    <source>
        <dbReference type="Pfam" id="PF13439"/>
    </source>
</evidence>
<dbReference type="PANTHER" id="PTHR12526">
    <property type="entry name" value="GLYCOSYLTRANSFERASE"/>
    <property type="match status" value="1"/>
</dbReference>
<dbReference type="Gene3D" id="3.40.50.2000">
    <property type="entry name" value="Glycogen Phosphorylase B"/>
    <property type="match status" value="2"/>
</dbReference>
<feature type="domain" description="Glycosyl transferase family 1" evidence="1">
    <location>
        <begin position="182"/>
        <end position="344"/>
    </location>
</feature>
<comment type="caution">
    <text evidence="3">The sequence shown here is derived from an EMBL/GenBank/DDBJ whole genome shotgun (WGS) entry which is preliminary data.</text>
</comment>
<feature type="domain" description="Glycosyltransferase subfamily 4-like N-terminal" evidence="2">
    <location>
        <begin position="20"/>
        <end position="178"/>
    </location>
</feature>
<reference evidence="3 4" key="1">
    <citation type="submission" date="2014-08" db="EMBL/GenBank/DDBJ databases">
        <title>Genomic and Phenotypic Diversity of Colwellia psychrerythraea strains from Disparate Marine Basins.</title>
        <authorList>
            <person name="Techtmann S.M."/>
            <person name="Stelling S.C."/>
            <person name="Utturkar S.M."/>
            <person name="Alshibli N."/>
            <person name="Harris A."/>
            <person name="Brown S.D."/>
            <person name="Hazen T.C."/>
        </authorList>
    </citation>
    <scope>NUCLEOTIDE SEQUENCE [LARGE SCALE GENOMIC DNA]</scope>
    <source>
        <strain evidence="3 4">GAB14E</strain>
    </source>
</reference>
<dbReference type="AlphaFoldDB" id="A0A099L1B0"/>
<evidence type="ECO:0000259" key="1">
    <source>
        <dbReference type="Pfam" id="PF00534"/>
    </source>
</evidence>
<sequence>MTDFKQPIPVIVHLIHRLDIGGLERVMLNCINQMQGENFEHVIISLTDENNFSQSANNPIKVYCLGKKEGSDLGIHFKLFTLLRKIKPAVLHTYNLPTIEYHPISWLAGVKGHIHAEHGRDIGDPQGLNKKHNFLRKLMARFINRYISVSEDLHYWLINTVGIPGKKALLIQNGINTELFNVPKTLSKKLRFTIVARISPVKDHQNLLNAFSLLREQLPAEKLPHLAIVGEGEQRAKLEQYCNEQGLGTVSFLGARNDIEQILSDTDVFVLSSIAEGIPMTILEAMSAKTPIVATRVGGIPEVVEDAKEGFLVDKSNATALAQGLLNYINQPELILEHGENARAKVLKQFNEKHMVQAYLEQYKALVKG</sequence>
<dbReference type="PATRIC" id="fig|28229.3.peg.819"/>
<organism evidence="3 4">
    <name type="scientific">Colwellia psychrerythraea</name>
    <name type="common">Vibrio psychroerythus</name>
    <dbReference type="NCBI Taxonomy" id="28229"/>
    <lineage>
        <taxon>Bacteria</taxon>
        <taxon>Pseudomonadati</taxon>
        <taxon>Pseudomonadota</taxon>
        <taxon>Gammaproteobacteria</taxon>
        <taxon>Alteromonadales</taxon>
        <taxon>Colwelliaceae</taxon>
        <taxon>Colwellia</taxon>
    </lineage>
</organism>
<dbReference type="SUPFAM" id="SSF53756">
    <property type="entry name" value="UDP-Glycosyltransferase/glycogen phosphorylase"/>
    <property type="match status" value="1"/>
</dbReference>
<evidence type="ECO:0000313" key="3">
    <source>
        <dbReference type="EMBL" id="KGJ96774.1"/>
    </source>
</evidence>
<proteinExistence type="predicted"/>
<protein>
    <submittedName>
        <fullName evidence="3">Sugar transferase, PEP-CTERM/EpsH1 system associated protein</fullName>
    </submittedName>
</protein>
<dbReference type="RefSeq" id="WP_033080956.1">
    <property type="nucleotide sequence ID" value="NZ_JQEC01000006.1"/>
</dbReference>
<dbReference type="InterPro" id="IPR017522">
    <property type="entry name" value="Sugar_tfrase_PEP-CTERM_Stp2"/>
</dbReference>
<dbReference type="Proteomes" id="UP000029868">
    <property type="component" value="Unassembled WGS sequence"/>
</dbReference>
<dbReference type="GO" id="GO:1901135">
    <property type="term" value="P:carbohydrate derivative metabolic process"/>
    <property type="evidence" value="ECO:0007669"/>
    <property type="project" value="UniProtKB-ARBA"/>
</dbReference>
<keyword evidence="3" id="KW-0808">Transferase</keyword>
<dbReference type="EMBL" id="JQEC01000006">
    <property type="protein sequence ID" value="KGJ96774.1"/>
    <property type="molecule type" value="Genomic_DNA"/>
</dbReference>
<accession>A0A099L1B0</accession>
<dbReference type="GO" id="GO:0016757">
    <property type="term" value="F:glycosyltransferase activity"/>
    <property type="evidence" value="ECO:0007669"/>
    <property type="project" value="InterPro"/>
</dbReference>
<dbReference type="Pfam" id="PF13439">
    <property type="entry name" value="Glyco_transf_4"/>
    <property type="match status" value="1"/>
</dbReference>
<name>A0A099L1B0_COLPS</name>
<dbReference type="PANTHER" id="PTHR12526:SF630">
    <property type="entry name" value="GLYCOSYLTRANSFERASE"/>
    <property type="match status" value="1"/>
</dbReference>